<gene>
    <name evidence="1" type="ORF">PXH66_04460</name>
</gene>
<sequence length="192" mass="21410">MSKAPLKEAFQPSVAYSAEHGTLRVLQRIPRKPTPTHIGLDLFDHVALMLDAGSAGTWFVKEVRLLHRHSGIGQNYRRLQHASAFTAIIARNPVPEESRDAVAGLIATALGAFATTDRPDIVGFKSLYCFARDEGYPLKQQWFPTLPRDDRSAVATLLNQPVNEQTVAPALVTHLHHHMEDYLRAHTDIFVD</sequence>
<name>A0AAF0CQA8_9BACT</name>
<dbReference type="Proteomes" id="UP001218638">
    <property type="component" value="Chromosome"/>
</dbReference>
<evidence type="ECO:0000313" key="1">
    <source>
        <dbReference type="EMBL" id="WED66098.1"/>
    </source>
</evidence>
<keyword evidence="2" id="KW-1185">Reference proteome</keyword>
<organism evidence="1 2">
    <name type="scientific">Synoicihabitans lomoniglobus</name>
    <dbReference type="NCBI Taxonomy" id="2909285"/>
    <lineage>
        <taxon>Bacteria</taxon>
        <taxon>Pseudomonadati</taxon>
        <taxon>Verrucomicrobiota</taxon>
        <taxon>Opitutia</taxon>
        <taxon>Opitutales</taxon>
        <taxon>Opitutaceae</taxon>
        <taxon>Synoicihabitans</taxon>
    </lineage>
</organism>
<accession>A0AAF0CQA8</accession>
<protein>
    <submittedName>
        <fullName evidence="1">Uncharacterized protein</fullName>
    </submittedName>
</protein>
<reference evidence="1" key="1">
    <citation type="submission" date="2023-03" db="EMBL/GenBank/DDBJ databases">
        <title>Lomoglobus Profundus gen. nov., sp. nov., a novel member of the phylum Verrucomicrobia, isolated from deep-marine sediment of South China Sea.</title>
        <authorList>
            <person name="Ahmad T."/>
            <person name="Ishaq S.E."/>
            <person name="Wang F."/>
        </authorList>
    </citation>
    <scope>NUCLEOTIDE SEQUENCE</scope>
    <source>
        <strain evidence="1">LMO-M01</strain>
    </source>
</reference>
<proteinExistence type="predicted"/>
<dbReference type="AlphaFoldDB" id="A0AAF0CQA8"/>
<dbReference type="EMBL" id="CP119075">
    <property type="protein sequence ID" value="WED66098.1"/>
    <property type="molecule type" value="Genomic_DNA"/>
</dbReference>
<dbReference type="KEGG" id="slom:PXH66_04460"/>
<dbReference type="RefSeq" id="WP_330932239.1">
    <property type="nucleotide sequence ID" value="NZ_CP119075.1"/>
</dbReference>
<evidence type="ECO:0000313" key="2">
    <source>
        <dbReference type="Proteomes" id="UP001218638"/>
    </source>
</evidence>